<dbReference type="Proteomes" id="UP000039865">
    <property type="component" value="Unassembled WGS sequence"/>
</dbReference>
<proteinExistence type="predicted"/>
<accession>A0A078AZP6</accession>
<organism evidence="1 2">
    <name type="scientific">Stylonychia lemnae</name>
    <name type="common">Ciliate</name>
    <dbReference type="NCBI Taxonomy" id="5949"/>
    <lineage>
        <taxon>Eukaryota</taxon>
        <taxon>Sar</taxon>
        <taxon>Alveolata</taxon>
        <taxon>Ciliophora</taxon>
        <taxon>Intramacronucleata</taxon>
        <taxon>Spirotrichea</taxon>
        <taxon>Stichotrichia</taxon>
        <taxon>Sporadotrichida</taxon>
        <taxon>Oxytrichidae</taxon>
        <taxon>Stylonychinae</taxon>
        <taxon>Stylonychia</taxon>
    </lineage>
</organism>
<dbReference type="AlphaFoldDB" id="A0A078AZP6"/>
<gene>
    <name evidence="1" type="primary">Contig6490.g6941</name>
    <name evidence="1" type="ORF">STYLEM_16993</name>
</gene>
<sequence>MKMQFYNMMIEVYLINRKNMKNKQIVMMRAQTYQLDKTKLITYREFMDAIKGLKDSLYQSNEVALPFKIRGYKYSRYQTEPFYQKIDGVQSHSQNHVNHHRTADQRQIKNQLGNHFNFNIEDLEKIDISGIDKYFKDQENMKNDQLIRKFQSNASYKLKKVKESIQSDREQISQMRYEELTLFQTRKRNNNGIKLPEINNQAIKQEMLLEKIKQEFS</sequence>
<evidence type="ECO:0000313" key="1">
    <source>
        <dbReference type="EMBL" id="CDW87880.1"/>
    </source>
</evidence>
<dbReference type="OrthoDB" id="313365at2759"/>
<keyword evidence="2" id="KW-1185">Reference proteome</keyword>
<evidence type="ECO:0000313" key="2">
    <source>
        <dbReference type="Proteomes" id="UP000039865"/>
    </source>
</evidence>
<protein>
    <submittedName>
        <fullName evidence="1">Uncharacterized protein</fullName>
    </submittedName>
</protein>
<dbReference type="InParanoid" id="A0A078AZP6"/>
<dbReference type="EMBL" id="CCKQ01016010">
    <property type="protein sequence ID" value="CDW87880.1"/>
    <property type="molecule type" value="Genomic_DNA"/>
</dbReference>
<reference evidence="1 2" key="1">
    <citation type="submission" date="2014-06" db="EMBL/GenBank/DDBJ databases">
        <authorList>
            <person name="Swart Estienne"/>
        </authorList>
    </citation>
    <scope>NUCLEOTIDE SEQUENCE [LARGE SCALE GENOMIC DNA]</scope>
    <source>
        <strain evidence="1 2">130c</strain>
    </source>
</reference>
<name>A0A078AZP6_STYLE</name>